<dbReference type="InterPro" id="IPR004090">
    <property type="entry name" value="Chemotax_Me-accpt_rcpt"/>
</dbReference>
<comment type="caution">
    <text evidence="11">The sequence shown here is derived from an EMBL/GenBank/DDBJ whole genome shotgun (WGS) entry which is preliminary data.</text>
</comment>
<evidence type="ECO:0000259" key="8">
    <source>
        <dbReference type="PROSITE" id="PS50111"/>
    </source>
</evidence>
<evidence type="ECO:0000256" key="6">
    <source>
        <dbReference type="SAM" id="Coils"/>
    </source>
</evidence>
<keyword evidence="2" id="KW-1003">Cell membrane</keyword>
<keyword evidence="7" id="KW-0812">Transmembrane</keyword>
<name>A0ABQ4P2N6_9GAMM</name>
<dbReference type="PRINTS" id="PR00260">
    <property type="entry name" value="CHEMTRNSDUCR"/>
</dbReference>
<feature type="domain" description="T-SNARE coiled-coil homology" evidence="9">
    <location>
        <begin position="446"/>
        <end position="508"/>
    </location>
</feature>
<accession>A0ABQ4P2N6</accession>
<dbReference type="Pfam" id="PF00015">
    <property type="entry name" value="MCPsignal"/>
    <property type="match status" value="1"/>
</dbReference>
<keyword evidence="6" id="KW-0175">Coiled coil</keyword>
<gene>
    <name evidence="11" type="ORF">TUM4630_01170</name>
</gene>
<dbReference type="PROSITE" id="PS50192">
    <property type="entry name" value="T_SNARE"/>
    <property type="match status" value="1"/>
</dbReference>
<evidence type="ECO:0000256" key="7">
    <source>
        <dbReference type="SAM" id="Phobius"/>
    </source>
</evidence>
<evidence type="ECO:0000259" key="9">
    <source>
        <dbReference type="PROSITE" id="PS50192"/>
    </source>
</evidence>
<feature type="domain" description="HAMP" evidence="10">
    <location>
        <begin position="200"/>
        <end position="254"/>
    </location>
</feature>
<evidence type="ECO:0000256" key="2">
    <source>
        <dbReference type="ARBA" id="ARBA00022519"/>
    </source>
</evidence>
<feature type="transmembrane region" description="Helical" evidence="7">
    <location>
        <begin position="180"/>
        <end position="199"/>
    </location>
</feature>
<dbReference type="Proteomes" id="UP000761574">
    <property type="component" value="Unassembled WGS sequence"/>
</dbReference>
<keyword evidence="3 5" id="KW-0807">Transducer</keyword>
<dbReference type="PROSITE" id="PS50111">
    <property type="entry name" value="CHEMOTAXIS_TRANSDUC_2"/>
    <property type="match status" value="1"/>
</dbReference>
<keyword evidence="12" id="KW-1185">Reference proteome</keyword>
<feature type="domain" description="Methyl-accepting transducer" evidence="8">
    <location>
        <begin position="259"/>
        <end position="495"/>
    </location>
</feature>
<dbReference type="EMBL" id="BPFB01000001">
    <property type="protein sequence ID" value="GIU41764.1"/>
    <property type="molecule type" value="Genomic_DNA"/>
</dbReference>
<dbReference type="PROSITE" id="PS50885">
    <property type="entry name" value="HAMP"/>
    <property type="match status" value="1"/>
</dbReference>
<evidence type="ECO:0000256" key="4">
    <source>
        <dbReference type="ARBA" id="ARBA00029447"/>
    </source>
</evidence>
<dbReference type="PANTHER" id="PTHR32089">
    <property type="entry name" value="METHYL-ACCEPTING CHEMOTAXIS PROTEIN MCPB"/>
    <property type="match status" value="1"/>
</dbReference>
<dbReference type="SMART" id="SM00283">
    <property type="entry name" value="MA"/>
    <property type="match status" value="1"/>
</dbReference>
<keyword evidence="2" id="KW-0997">Cell inner membrane</keyword>
<dbReference type="CDD" id="cd11386">
    <property type="entry name" value="MCP_signal"/>
    <property type="match status" value="1"/>
</dbReference>
<organism evidence="11 12">
    <name type="scientific">Shewanella algidipiscicola</name>
    <dbReference type="NCBI Taxonomy" id="614070"/>
    <lineage>
        <taxon>Bacteria</taxon>
        <taxon>Pseudomonadati</taxon>
        <taxon>Pseudomonadota</taxon>
        <taxon>Gammaproteobacteria</taxon>
        <taxon>Alteromonadales</taxon>
        <taxon>Shewanellaceae</taxon>
        <taxon>Shewanella</taxon>
    </lineage>
</organism>
<evidence type="ECO:0000256" key="3">
    <source>
        <dbReference type="ARBA" id="ARBA00023224"/>
    </source>
</evidence>
<proteinExistence type="inferred from homology"/>
<evidence type="ECO:0000259" key="10">
    <source>
        <dbReference type="PROSITE" id="PS50885"/>
    </source>
</evidence>
<dbReference type="InterPro" id="IPR000727">
    <property type="entry name" value="T_SNARE_dom"/>
</dbReference>
<evidence type="ECO:0000256" key="5">
    <source>
        <dbReference type="PROSITE-ProRule" id="PRU00284"/>
    </source>
</evidence>
<keyword evidence="7" id="KW-1133">Transmembrane helix</keyword>
<feature type="coiled-coil region" evidence="6">
    <location>
        <begin position="407"/>
        <end position="434"/>
    </location>
</feature>
<sequence length="531" mass="57691">MTFSVLLFIFCIGLTLIGYNIENVRSQIDSLEREYTASNVAAQLLQSSSALRREQIGYSLRRVLGTKMSSDSIQYIEGEAVILKQSLTELKKLANVHTQEQLARLEQPIAEFILLHDQFITMDSKADPKETANMLTSTASWKIYDRIETGIRSLTQQQAEIVNDAKQSSASAIDNLKVCLIVIAVIFILVMVLAGILLLRRILAPLQATTEVLTQISIGNLTVNIEREKFNSAEYSALADVLTSTRMKLQQMITQIGTSSVQLGGAVEALGNVARDSALGMEQQRHEVTQVATAMNELQSSTVEISRNTNQTAEFANNAVQATIQGQNVVSSTLMAIDESAKEIDKVSIVIELLQKDTSAIAVILDVIANITEQTNLLALNAAIEAARAGEQGRGFAVVADEVRVLAQRTQSSAQEIKDTIAVLQERANQAVQSMQSSQSTMQTSVAAANQAHSAMEEINSAIGSINDIAIQVASATEQQTAVTEELNFNITNISDASNRVSDGSSQVSQSSQELRQLSLNLEGLIQQFRV</sequence>
<dbReference type="Gene3D" id="1.10.287.950">
    <property type="entry name" value="Methyl-accepting chemotaxis protein"/>
    <property type="match status" value="1"/>
</dbReference>
<reference evidence="11 12" key="1">
    <citation type="submission" date="2021-05" db="EMBL/GenBank/DDBJ databases">
        <title>Molecular characterization for Shewanella algae harboring chromosomal blaOXA-55-like strains isolated from clinical and environment sample.</title>
        <authorList>
            <person name="Ohama Y."/>
            <person name="Aoki K."/>
            <person name="Harada S."/>
            <person name="Moriya K."/>
            <person name="Ishii Y."/>
            <person name="Tateda K."/>
        </authorList>
    </citation>
    <scope>NUCLEOTIDE SEQUENCE [LARGE SCALE GENOMIC DNA]</scope>
    <source>
        <strain evidence="11 12">LMG 23746</strain>
    </source>
</reference>
<dbReference type="PANTHER" id="PTHR32089:SF120">
    <property type="entry name" value="METHYL-ACCEPTING CHEMOTAXIS PROTEIN TLPQ"/>
    <property type="match status" value="1"/>
</dbReference>
<dbReference type="InterPro" id="IPR003660">
    <property type="entry name" value="HAMP_dom"/>
</dbReference>
<dbReference type="SUPFAM" id="SSF58104">
    <property type="entry name" value="Methyl-accepting chemotaxis protein (MCP) signaling domain"/>
    <property type="match status" value="1"/>
</dbReference>
<dbReference type="InterPro" id="IPR004089">
    <property type="entry name" value="MCPsignal_dom"/>
</dbReference>
<evidence type="ECO:0000256" key="1">
    <source>
        <dbReference type="ARBA" id="ARBA00004429"/>
    </source>
</evidence>
<keyword evidence="7" id="KW-0472">Membrane</keyword>
<comment type="subcellular location">
    <subcellularLocation>
        <location evidence="1">Cell inner membrane</location>
        <topology evidence="1">Multi-pass membrane protein</topology>
    </subcellularLocation>
</comment>
<protein>
    <submittedName>
        <fullName evidence="11">Methyl-accepting chemotaxis protein</fullName>
    </submittedName>
</protein>
<evidence type="ECO:0000313" key="11">
    <source>
        <dbReference type="EMBL" id="GIU41764.1"/>
    </source>
</evidence>
<comment type="similarity">
    <text evidence="4">Belongs to the methyl-accepting chemotaxis (MCP) protein family.</text>
</comment>
<dbReference type="SMART" id="SM00304">
    <property type="entry name" value="HAMP"/>
    <property type="match status" value="1"/>
</dbReference>
<evidence type="ECO:0000313" key="12">
    <source>
        <dbReference type="Proteomes" id="UP000761574"/>
    </source>
</evidence>